<feature type="compositionally biased region" description="Acidic residues" evidence="1">
    <location>
        <begin position="42"/>
        <end position="58"/>
    </location>
</feature>
<organism evidence="3 4">
    <name type="scientific">Cellulomonas alba</name>
    <dbReference type="NCBI Taxonomy" id="3053467"/>
    <lineage>
        <taxon>Bacteria</taxon>
        <taxon>Bacillati</taxon>
        <taxon>Actinomycetota</taxon>
        <taxon>Actinomycetes</taxon>
        <taxon>Micrococcales</taxon>
        <taxon>Cellulomonadaceae</taxon>
        <taxon>Cellulomonas</taxon>
    </lineage>
</organism>
<dbReference type="EMBL" id="JAUCGQ010000001">
    <property type="protein sequence ID" value="MDM7855298.1"/>
    <property type="molecule type" value="Genomic_DNA"/>
</dbReference>
<dbReference type="InterPro" id="IPR036365">
    <property type="entry name" value="PGBD-like_sf"/>
</dbReference>
<feature type="compositionally biased region" description="Low complexity" evidence="1">
    <location>
        <begin position="1"/>
        <end position="12"/>
    </location>
</feature>
<dbReference type="SUPFAM" id="SSF47090">
    <property type="entry name" value="PGBD-like"/>
    <property type="match status" value="1"/>
</dbReference>
<feature type="domain" description="Peptidoglycan binding-like" evidence="2">
    <location>
        <begin position="289"/>
        <end position="342"/>
    </location>
</feature>
<evidence type="ECO:0000313" key="4">
    <source>
        <dbReference type="Proteomes" id="UP001529338"/>
    </source>
</evidence>
<gene>
    <name evidence="3" type="ORF">QRT04_10180</name>
</gene>
<protein>
    <submittedName>
        <fullName evidence="3">Peptidoglycan-binding domain-containing protein</fullName>
    </submittedName>
</protein>
<proteinExistence type="predicted"/>
<feature type="compositionally biased region" description="Gly residues" evidence="1">
    <location>
        <begin position="110"/>
        <end position="133"/>
    </location>
</feature>
<evidence type="ECO:0000313" key="3">
    <source>
        <dbReference type="EMBL" id="MDM7855298.1"/>
    </source>
</evidence>
<evidence type="ECO:0000259" key="2">
    <source>
        <dbReference type="Pfam" id="PF01471"/>
    </source>
</evidence>
<accession>A0ABT7SGH7</accession>
<dbReference type="Pfam" id="PF01471">
    <property type="entry name" value="PG_binding_1"/>
    <property type="match status" value="1"/>
</dbReference>
<dbReference type="InterPro" id="IPR002477">
    <property type="entry name" value="Peptidoglycan-bd-like"/>
</dbReference>
<dbReference type="Proteomes" id="UP001529338">
    <property type="component" value="Unassembled WGS sequence"/>
</dbReference>
<name>A0ABT7SGH7_9CELL</name>
<keyword evidence="4" id="KW-1185">Reference proteome</keyword>
<evidence type="ECO:0000256" key="1">
    <source>
        <dbReference type="SAM" id="MobiDB-lite"/>
    </source>
</evidence>
<sequence length="347" mass="36030">MTDQNDPTTVPAPTVPPADGPGIDELGIDAPGTGDPGIVPPDLDEPAPDPTADTDDDFMLASVLAEPDEAEAPPGGDEQEDQDADDDVVAPDLPTFLPFPGRDEIPGPGFPGVGAPGDEGFPGDGFPGDGFPGDEGAFPPPPMPADPGQPHHHDSPPRTMMIAAMLALKKGFAGLCLGYTRRVFGCPAKFGTAFKAWKGAELKVTRKSHPPAGVPAFFTPSKNGFGHIAPSLGNGIVRSTNSGTGKISNVPVDTITSVWHQPYLGYSLDLNGKLIAPLLTADLDPGDEGDAVVFLQGRLSWAGHKLALDGVFGKETTKAVKAFQKEHGLPQVGRMGPLTRAKINAVH</sequence>
<feature type="compositionally biased region" description="Acidic residues" evidence="1">
    <location>
        <begin position="66"/>
        <end position="89"/>
    </location>
</feature>
<dbReference type="InterPro" id="IPR036366">
    <property type="entry name" value="PGBDSf"/>
</dbReference>
<feature type="region of interest" description="Disordered" evidence="1">
    <location>
        <begin position="1"/>
        <end position="155"/>
    </location>
</feature>
<feature type="compositionally biased region" description="Pro residues" evidence="1">
    <location>
        <begin position="138"/>
        <end position="147"/>
    </location>
</feature>
<reference evidence="3 4" key="1">
    <citation type="submission" date="2023-06" db="EMBL/GenBank/DDBJ databases">
        <title>Cellulomonas sp. MW4 Whole genome sequence.</title>
        <authorList>
            <person name="Park S."/>
        </authorList>
    </citation>
    <scope>NUCLEOTIDE SEQUENCE [LARGE SCALE GENOMIC DNA]</scope>
    <source>
        <strain evidence="3 4">MW4</strain>
    </source>
</reference>
<comment type="caution">
    <text evidence="3">The sequence shown here is derived from an EMBL/GenBank/DDBJ whole genome shotgun (WGS) entry which is preliminary data.</text>
</comment>
<dbReference type="RefSeq" id="WP_289455102.1">
    <property type="nucleotide sequence ID" value="NZ_JAUCGQ010000001.1"/>
</dbReference>
<dbReference type="Gene3D" id="1.10.101.10">
    <property type="entry name" value="PGBD-like superfamily/PGBD"/>
    <property type="match status" value="1"/>
</dbReference>